<sequence>MKQGIPILICCIVHLTLGGYFLLIAVRGGPPQVIVFAATAAFLYLQLMIGDAVLLPERGFNMCIVALGTLSIFIGIIFWGWLFFSGNGIAAVNAACVFFPEKRCKPRWSKEFAGFMGLTLWTISAISQVFLYFYFIYNRSPKRSKKLQKSKSHNVLDFSSMSYASHGTPSLTCMSISSTDNDKMIYPMTAISPIYERKISDKAWMLKFYERSLKDQSNITKNSQFCKDLKTQKNHGFSSSRKLRSIRRRKNFGHRHFPLYTTWHAPFCQTRYPYFSKKTPSFLNMKIPLMNLHSSKNRETIVEGPDWNTWDFSNFDMSMYSNSFSQEAISLNDNIYNNESLSALDTLHESFDTQMTQSSCFRRFFEKNLNNMSLNNSTR</sequence>
<dbReference type="VEuPathDB" id="FungiDB:PNEG_03363"/>
<keyword evidence="1" id="KW-0812">Transmembrane</keyword>
<dbReference type="OrthoDB" id="2392202at2759"/>
<evidence type="ECO:0000313" key="3">
    <source>
        <dbReference type="Proteomes" id="UP000011958"/>
    </source>
</evidence>
<feature type="transmembrane region" description="Helical" evidence="1">
    <location>
        <begin position="62"/>
        <end position="84"/>
    </location>
</feature>
<name>M7NLW9_PNEMU</name>
<evidence type="ECO:0000313" key="2">
    <source>
        <dbReference type="EMBL" id="EMR08192.1"/>
    </source>
</evidence>
<keyword evidence="3" id="KW-1185">Reference proteome</keyword>
<evidence type="ECO:0000256" key="1">
    <source>
        <dbReference type="SAM" id="Phobius"/>
    </source>
</evidence>
<dbReference type="EMBL" id="AFWA02000017">
    <property type="protein sequence ID" value="EMR08192.1"/>
    <property type="molecule type" value="Genomic_DNA"/>
</dbReference>
<reference evidence="3" key="1">
    <citation type="journal article" date="2016" name="Nat. Commun.">
        <title>Genome analysis of three Pneumocystis species reveals adaptation mechanisms to life exclusively in mammalian hosts.</title>
        <authorList>
            <person name="Ma L."/>
            <person name="Chen Z."/>
            <person name="Huang D.W."/>
            <person name="Kutty G."/>
            <person name="Ishihara M."/>
            <person name="Wang H."/>
            <person name="Abouelleil A."/>
            <person name="Bishop L."/>
            <person name="Davey E."/>
            <person name="Deng R."/>
            <person name="Deng X."/>
            <person name="Fan L."/>
            <person name="Fantoni G."/>
            <person name="Fitzgerald M."/>
            <person name="Gogineni E."/>
            <person name="Goldberg J.M."/>
            <person name="Handley G."/>
            <person name="Hu X."/>
            <person name="Huber C."/>
            <person name="Jiao X."/>
            <person name="Jones K."/>
            <person name="Levin J.Z."/>
            <person name="Liu Y."/>
            <person name="Macdonald P."/>
            <person name="Melnikov A."/>
            <person name="Raley C."/>
            <person name="Sassi M."/>
            <person name="Sherman B.T."/>
            <person name="Song X."/>
            <person name="Sykes S."/>
            <person name="Tran B."/>
            <person name="Walsh L."/>
            <person name="Xia Y."/>
            <person name="Yang J."/>
            <person name="Young S."/>
            <person name="Zeng Q."/>
            <person name="Zheng X."/>
            <person name="Stephens R."/>
            <person name="Nusbaum C."/>
            <person name="Birren B.W."/>
            <person name="Azadi P."/>
            <person name="Lempicki R.A."/>
            <person name="Cuomo C.A."/>
            <person name="Kovacs J.A."/>
        </authorList>
    </citation>
    <scope>NUCLEOTIDE SEQUENCE [LARGE SCALE GENOMIC DNA]</scope>
    <source>
        <strain evidence="3">B123</strain>
    </source>
</reference>
<dbReference type="GeneID" id="19897050"/>
<feature type="transmembrane region" description="Helical" evidence="1">
    <location>
        <begin position="112"/>
        <end position="137"/>
    </location>
</feature>
<keyword evidence="1" id="KW-0472">Membrane</keyword>
<organism evidence="2 3">
    <name type="scientific">Pneumocystis murina (strain B123)</name>
    <name type="common">Mouse pneumocystis pneumonia agent</name>
    <name type="synonym">Pneumocystis carinii f. sp. muris</name>
    <dbReference type="NCBI Taxonomy" id="1069680"/>
    <lineage>
        <taxon>Eukaryota</taxon>
        <taxon>Fungi</taxon>
        <taxon>Dikarya</taxon>
        <taxon>Ascomycota</taxon>
        <taxon>Taphrinomycotina</taxon>
        <taxon>Pneumocystomycetes</taxon>
        <taxon>Pneumocystaceae</taxon>
        <taxon>Pneumocystis</taxon>
    </lineage>
</organism>
<comment type="caution">
    <text evidence="2">The sequence shown here is derived from an EMBL/GenBank/DDBJ whole genome shotgun (WGS) entry which is preliminary data.</text>
</comment>
<proteinExistence type="predicted"/>
<keyword evidence="1" id="KW-1133">Transmembrane helix</keyword>
<protein>
    <submittedName>
        <fullName evidence="2">Uncharacterized protein</fullName>
    </submittedName>
</protein>
<dbReference type="HOGENOM" id="CLU_729819_0_0_1"/>
<feature type="transmembrane region" description="Helical" evidence="1">
    <location>
        <begin position="7"/>
        <end position="27"/>
    </location>
</feature>
<accession>M7NLW9</accession>
<gene>
    <name evidence="2" type="ORF">PNEG_03363</name>
</gene>
<dbReference type="AlphaFoldDB" id="M7NLW9"/>
<dbReference type="Proteomes" id="UP000011958">
    <property type="component" value="Unassembled WGS sequence"/>
</dbReference>
<feature type="transmembrane region" description="Helical" evidence="1">
    <location>
        <begin position="33"/>
        <end position="55"/>
    </location>
</feature>
<dbReference type="RefSeq" id="XP_007875445.1">
    <property type="nucleotide sequence ID" value="XM_007877254.1"/>
</dbReference>